<evidence type="ECO:0000256" key="4">
    <source>
        <dbReference type="ARBA" id="ARBA00023163"/>
    </source>
</evidence>
<proteinExistence type="predicted"/>
<dbReference type="AlphaFoldDB" id="A0A7X1F6H7"/>
<keyword evidence="2" id="KW-0805">Transcription regulation</keyword>
<dbReference type="PROSITE" id="PS01124">
    <property type="entry name" value="HTH_ARAC_FAMILY_2"/>
    <property type="match status" value="1"/>
</dbReference>
<dbReference type="InterPro" id="IPR003313">
    <property type="entry name" value="AraC-bd"/>
</dbReference>
<dbReference type="PANTHER" id="PTHR46796:SF13">
    <property type="entry name" value="HTH-TYPE TRANSCRIPTIONAL ACTIVATOR RHAS"/>
    <property type="match status" value="1"/>
</dbReference>
<protein>
    <submittedName>
        <fullName evidence="6">Helix-turn-helix transcriptional regulator</fullName>
    </submittedName>
</protein>
<dbReference type="Gene3D" id="2.60.120.10">
    <property type="entry name" value="Jelly Rolls"/>
    <property type="match status" value="1"/>
</dbReference>
<dbReference type="InterPro" id="IPR050204">
    <property type="entry name" value="AraC_XylS_family_regulators"/>
</dbReference>
<dbReference type="GO" id="GO:0003700">
    <property type="term" value="F:DNA-binding transcription factor activity"/>
    <property type="evidence" value="ECO:0007669"/>
    <property type="project" value="InterPro"/>
</dbReference>
<comment type="caution">
    <text evidence="6">The sequence shown here is derived from an EMBL/GenBank/DDBJ whole genome shotgun (WGS) entry which is preliminary data.</text>
</comment>
<evidence type="ECO:0000256" key="2">
    <source>
        <dbReference type="ARBA" id="ARBA00023015"/>
    </source>
</evidence>
<dbReference type="InterPro" id="IPR009057">
    <property type="entry name" value="Homeodomain-like_sf"/>
</dbReference>
<evidence type="ECO:0000259" key="5">
    <source>
        <dbReference type="PROSITE" id="PS01124"/>
    </source>
</evidence>
<dbReference type="GO" id="GO:0043565">
    <property type="term" value="F:sequence-specific DNA binding"/>
    <property type="evidence" value="ECO:0007669"/>
    <property type="project" value="InterPro"/>
</dbReference>
<reference evidence="6 7" key="1">
    <citation type="submission" date="2020-08" db="EMBL/GenBank/DDBJ databases">
        <title>The genome sequence of Novosphingobium flavum 4Y4.</title>
        <authorList>
            <person name="Liu Y."/>
        </authorList>
    </citation>
    <scope>NUCLEOTIDE SEQUENCE [LARGE SCALE GENOMIC DNA]</scope>
    <source>
        <strain evidence="6 7">4Y4</strain>
    </source>
</reference>
<keyword evidence="7" id="KW-1185">Reference proteome</keyword>
<dbReference type="InterPro" id="IPR018060">
    <property type="entry name" value="HTH_AraC"/>
</dbReference>
<organism evidence="6 7">
    <name type="scientific">Novosphingobium aerophilum</name>
    <dbReference type="NCBI Taxonomy" id="2839843"/>
    <lineage>
        <taxon>Bacteria</taxon>
        <taxon>Pseudomonadati</taxon>
        <taxon>Pseudomonadota</taxon>
        <taxon>Alphaproteobacteria</taxon>
        <taxon>Sphingomonadales</taxon>
        <taxon>Sphingomonadaceae</taxon>
        <taxon>Novosphingobium</taxon>
    </lineage>
</organism>
<keyword evidence="1" id="KW-0963">Cytoplasm</keyword>
<dbReference type="SMART" id="SM00342">
    <property type="entry name" value="HTH_ARAC"/>
    <property type="match status" value="1"/>
</dbReference>
<dbReference type="EMBL" id="JACLAU010000006">
    <property type="protein sequence ID" value="MBC2651310.1"/>
    <property type="molecule type" value="Genomic_DNA"/>
</dbReference>
<dbReference type="SUPFAM" id="SSF46689">
    <property type="entry name" value="Homeodomain-like"/>
    <property type="match status" value="2"/>
</dbReference>
<evidence type="ECO:0000256" key="3">
    <source>
        <dbReference type="ARBA" id="ARBA00023125"/>
    </source>
</evidence>
<evidence type="ECO:0000256" key="1">
    <source>
        <dbReference type="ARBA" id="ARBA00022490"/>
    </source>
</evidence>
<dbReference type="SUPFAM" id="SSF51215">
    <property type="entry name" value="Regulatory protein AraC"/>
    <property type="match status" value="1"/>
</dbReference>
<keyword evidence="4" id="KW-0804">Transcription</keyword>
<keyword evidence="3" id="KW-0238">DNA-binding</keyword>
<dbReference type="InterPro" id="IPR014710">
    <property type="entry name" value="RmlC-like_jellyroll"/>
</dbReference>
<dbReference type="Proteomes" id="UP000520156">
    <property type="component" value="Unassembled WGS sequence"/>
</dbReference>
<evidence type="ECO:0000313" key="6">
    <source>
        <dbReference type="EMBL" id="MBC2651310.1"/>
    </source>
</evidence>
<feature type="domain" description="HTH araC/xylS-type" evidence="5">
    <location>
        <begin position="184"/>
        <end position="282"/>
    </location>
</feature>
<name>A0A7X1F6H7_9SPHN</name>
<dbReference type="Pfam" id="PF12833">
    <property type="entry name" value="HTH_18"/>
    <property type="match status" value="1"/>
</dbReference>
<dbReference type="InterPro" id="IPR037923">
    <property type="entry name" value="HTH-like"/>
</dbReference>
<dbReference type="Pfam" id="PF02311">
    <property type="entry name" value="AraC_binding"/>
    <property type="match status" value="1"/>
</dbReference>
<accession>A0A7X1F6H7</accession>
<dbReference type="Gene3D" id="1.10.10.60">
    <property type="entry name" value="Homeodomain-like"/>
    <property type="match status" value="2"/>
</dbReference>
<dbReference type="PANTHER" id="PTHR46796">
    <property type="entry name" value="HTH-TYPE TRANSCRIPTIONAL ACTIVATOR RHAS-RELATED"/>
    <property type="match status" value="1"/>
</dbReference>
<gene>
    <name evidence="6" type="ORF">H7F49_06310</name>
</gene>
<sequence length="292" mass="31713">MPRGSICEPVEVNPAALIRAERVTTAASDRAPDRFAHFHDAAELVWFRQVSGELVSEDGRFTLSPGTLVFVPPMRQHDFAIPGGGHAWVLVHLDPFLTNGLMARSGPGEAARCRAVSFDRRTAERIDGLFDWLVEVAGQDHHRDLTAALVAAILAALFAVAAVGPGAAASTTTDPATGALDRLRPALDLIARNPARALSLGEVASVCHLSEAYFSRSFKRVFGQTFSAYLRDYRLRLAAQRLLSSGERVSVIAHQAGFASPAHMTEQFRRRFGVAPSEYRAGRRQGQARDSD</sequence>
<evidence type="ECO:0000313" key="7">
    <source>
        <dbReference type="Proteomes" id="UP000520156"/>
    </source>
</evidence>
<dbReference type="RefSeq" id="WP_185682729.1">
    <property type="nucleotide sequence ID" value="NZ_JACLAU010000006.1"/>
</dbReference>